<dbReference type="OrthoDB" id="7776850at2"/>
<evidence type="ECO:0000313" key="9">
    <source>
        <dbReference type="Proteomes" id="UP000231655"/>
    </source>
</evidence>
<dbReference type="PANTHER" id="PTHR30126:SF94">
    <property type="entry name" value="LYSR FAMILY TRANSCRIPTIONAL REGULATOR"/>
    <property type="match status" value="1"/>
</dbReference>
<dbReference type="EMBL" id="OBEA01000007">
    <property type="protein sequence ID" value="SNY57469.1"/>
    <property type="molecule type" value="Genomic_DNA"/>
</dbReference>
<feature type="transmembrane region" description="Helical" evidence="5">
    <location>
        <begin position="236"/>
        <end position="258"/>
    </location>
</feature>
<reference evidence="7 10" key="2">
    <citation type="journal article" date="2018" name="Int. J. Syst. Evol. Microbiol.">
        <title>Pseudooceanicola lipolyticus sp. nov., a marine alphaproteobacterium, reclassification of Oceanicola flagellatus as Pseudooceanicola flagellatus comb. nov. and emended description of the genus Pseudooceanicola.</title>
        <authorList>
            <person name="Huang M.-M."/>
            <person name="Guo L.-L."/>
            <person name="Wu Y.-H."/>
            <person name="Lai Q.-L."/>
            <person name="Shao Z.-Z."/>
            <person name="Wang C.-S."/>
            <person name="Wu M."/>
            <person name="Xu X.-W."/>
        </authorList>
    </citation>
    <scope>NUCLEOTIDE SEQUENCE [LARGE SCALE GENOMIC DNA]</scope>
    <source>
        <strain evidence="7 10">Ar-45</strain>
    </source>
</reference>
<dbReference type="RefSeq" id="WP_097147086.1">
    <property type="nucleotide sequence ID" value="NZ_OBEA01000007.1"/>
</dbReference>
<dbReference type="PANTHER" id="PTHR30126">
    <property type="entry name" value="HTH-TYPE TRANSCRIPTIONAL REGULATOR"/>
    <property type="match status" value="1"/>
</dbReference>
<dbReference type="CDD" id="cd05466">
    <property type="entry name" value="PBP2_LTTR_substrate"/>
    <property type="match status" value="1"/>
</dbReference>
<keyword evidence="3 8" id="KW-0238">DNA-binding</keyword>
<reference evidence="8 9" key="1">
    <citation type="submission" date="2017-09" db="EMBL/GenBank/DDBJ databases">
        <authorList>
            <person name="Ehlers B."/>
            <person name="Leendertz F.H."/>
        </authorList>
    </citation>
    <scope>NUCLEOTIDE SEQUENCE [LARGE SCALE GENOMIC DNA]</scope>
    <source>
        <strain evidence="8 9">CGMCC 1.12662</strain>
    </source>
</reference>
<dbReference type="FunFam" id="1.10.10.10:FF:000001">
    <property type="entry name" value="LysR family transcriptional regulator"/>
    <property type="match status" value="1"/>
</dbReference>
<evidence type="ECO:0000256" key="3">
    <source>
        <dbReference type="ARBA" id="ARBA00023125"/>
    </source>
</evidence>
<evidence type="ECO:0000256" key="2">
    <source>
        <dbReference type="ARBA" id="ARBA00023015"/>
    </source>
</evidence>
<dbReference type="Gene3D" id="3.40.190.10">
    <property type="entry name" value="Periplasmic binding protein-like II"/>
    <property type="match status" value="2"/>
</dbReference>
<keyword evidence="2" id="KW-0805">Transcription regulation</keyword>
<sequence>MADKSATASPGRITLWGIEVFVATAEERSISAAARRLGASPSAVSQQLTNLETALGRTLLMRQSRPVTLTRAGEAFRRRAEAILTEAAQARAEMSVSDDAPQLTRLRLGVIEDFEADVTPDLLTRLSRDLTGCRFLLETGASHYLHDQLDAQALDVVIAAEMGVPEDWAEVHDVLREGFVVAIGKGRIDRSADLLDQLKAQTMIQYTTRHYMGRLISTHLAQQNLRLDHRFELDSYHAILALVCAGAGWTILPPLALLRARRLMPELEIFPLPFAPLSRHIVLTARKEILGDVPSRIAAELRSLLRDLGRDARPEDYPWLETSVSVAED</sequence>
<proteinExistence type="inferred from homology"/>
<keyword evidence="5" id="KW-0472">Membrane</keyword>
<dbReference type="InterPro" id="IPR000847">
    <property type="entry name" value="LysR_HTH_N"/>
</dbReference>
<keyword evidence="10" id="KW-1185">Reference proteome</keyword>
<feature type="domain" description="HTH lysR-type" evidence="6">
    <location>
        <begin position="13"/>
        <end position="70"/>
    </location>
</feature>
<dbReference type="InterPro" id="IPR036390">
    <property type="entry name" value="WH_DNA-bd_sf"/>
</dbReference>
<dbReference type="GO" id="GO:0000976">
    <property type="term" value="F:transcription cis-regulatory region binding"/>
    <property type="evidence" value="ECO:0007669"/>
    <property type="project" value="TreeGrafter"/>
</dbReference>
<evidence type="ECO:0000256" key="5">
    <source>
        <dbReference type="SAM" id="Phobius"/>
    </source>
</evidence>
<keyword evidence="4" id="KW-0804">Transcription</keyword>
<evidence type="ECO:0000259" key="6">
    <source>
        <dbReference type="PROSITE" id="PS50931"/>
    </source>
</evidence>
<dbReference type="Proteomes" id="UP000231655">
    <property type="component" value="Unassembled WGS sequence"/>
</dbReference>
<dbReference type="SUPFAM" id="SSF46785">
    <property type="entry name" value="Winged helix' DNA-binding domain"/>
    <property type="match status" value="1"/>
</dbReference>
<dbReference type="InterPro" id="IPR005119">
    <property type="entry name" value="LysR_subst-bd"/>
</dbReference>
<dbReference type="InterPro" id="IPR036388">
    <property type="entry name" value="WH-like_DNA-bd_sf"/>
</dbReference>
<evidence type="ECO:0000313" key="7">
    <source>
        <dbReference type="EMBL" id="PJE30859.1"/>
    </source>
</evidence>
<dbReference type="Proteomes" id="UP000231702">
    <property type="component" value="Unassembled WGS sequence"/>
</dbReference>
<name>A0A285JB31_9RHOB</name>
<evidence type="ECO:0000256" key="1">
    <source>
        <dbReference type="ARBA" id="ARBA00009437"/>
    </source>
</evidence>
<dbReference type="EMBL" id="PGTD01000012">
    <property type="protein sequence ID" value="PJE30859.1"/>
    <property type="molecule type" value="Genomic_DNA"/>
</dbReference>
<dbReference type="GO" id="GO:0003700">
    <property type="term" value="F:DNA-binding transcription factor activity"/>
    <property type="evidence" value="ECO:0007669"/>
    <property type="project" value="InterPro"/>
</dbReference>
<evidence type="ECO:0000313" key="8">
    <source>
        <dbReference type="EMBL" id="SNY57469.1"/>
    </source>
</evidence>
<dbReference type="Pfam" id="PF03466">
    <property type="entry name" value="LysR_substrate"/>
    <property type="match status" value="1"/>
</dbReference>
<dbReference type="Pfam" id="PF00126">
    <property type="entry name" value="HTH_1"/>
    <property type="match status" value="1"/>
</dbReference>
<keyword evidence="5" id="KW-0812">Transmembrane</keyword>
<dbReference type="AlphaFoldDB" id="A0A285JB31"/>
<protein>
    <submittedName>
        <fullName evidence="8">DNA-binding transcriptional regulator, LysR family</fullName>
    </submittedName>
    <submittedName>
        <fullName evidence="7">LysR family transcriptional regulator</fullName>
    </submittedName>
</protein>
<accession>A0A285JB31</accession>
<dbReference type="SUPFAM" id="SSF53850">
    <property type="entry name" value="Periplasmic binding protein-like II"/>
    <property type="match status" value="1"/>
</dbReference>
<dbReference type="Gene3D" id="1.10.10.10">
    <property type="entry name" value="Winged helix-like DNA-binding domain superfamily/Winged helix DNA-binding domain"/>
    <property type="match status" value="1"/>
</dbReference>
<comment type="similarity">
    <text evidence="1">Belongs to the LysR transcriptional regulatory family.</text>
</comment>
<evidence type="ECO:0000256" key="4">
    <source>
        <dbReference type="ARBA" id="ARBA00023163"/>
    </source>
</evidence>
<dbReference type="PROSITE" id="PS50931">
    <property type="entry name" value="HTH_LYSR"/>
    <property type="match status" value="1"/>
</dbReference>
<keyword evidence="5" id="KW-1133">Transmembrane helix</keyword>
<evidence type="ECO:0000313" key="10">
    <source>
        <dbReference type="Proteomes" id="UP000231702"/>
    </source>
</evidence>
<organism evidence="8 9">
    <name type="scientific">Pseudooceanicola antarcticus</name>
    <dbReference type="NCBI Taxonomy" id="1247613"/>
    <lineage>
        <taxon>Bacteria</taxon>
        <taxon>Pseudomonadati</taxon>
        <taxon>Pseudomonadota</taxon>
        <taxon>Alphaproteobacteria</taxon>
        <taxon>Rhodobacterales</taxon>
        <taxon>Paracoccaceae</taxon>
        <taxon>Pseudooceanicola</taxon>
    </lineage>
</organism>
<gene>
    <name evidence="7" type="ORF">CVM39_05290</name>
    <name evidence="8" type="ORF">SAMN06297129_3389</name>
</gene>